<proteinExistence type="predicted"/>
<accession>A0A5B8MMI6</accession>
<sequence length="279" mass="29635">MAAGGVNSRDTLLVLLAWIGILYVHGVWANPCVDATYRIGEPVPIGIAYWPGGLEVNWTGLHPCRPADRDLLAREGVQIALFKPSVDRLTFMRSTKDEEDALMEGIPAEKPQVLSLVAFHGGKDFVRSEARTIRSQSSVHTTGVGTIPSLVLILRLDKGKPKYLLWDSEDCYACGGKNSGNCIAGRSCAIDEASCVSNDNQVVDLSVGCNFTMPVAFSGTDKHSVAMTSGLEISRLGKYAVSRLMSGTFNIASDGAGSAGNFLSNTGSSATSNILSFNG</sequence>
<keyword evidence="1" id="KW-0732">Signal</keyword>
<protein>
    <submittedName>
        <fullName evidence="2">Uncharacterized protein</fullName>
    </submittedName>
</protein>
<dbReference type="OrthoDB" id="507831at2759"/>
<organism evidence="2 3">
    <name type="scientific">Chloropicon primus</name>
    <dbReference type="NCBI Taxonomy" id="1764295"/>
    <lineage>
        <taxon>Eukaryota</taxon>
        <taxon>Viridiplantae</taxon>
        <taxon>Chlorophyta</taxon>
        <taxon>Chloropicophyceae</taxon>
        <taxon>Chloropicales</taxon>
        <taxon>Chloropicaceae</taxon>
        <taxon>Chloropicon</taxon>
    </lineage>
</organism>
<name>A0A5B8MMI6_9CHLO</name>
<dbReference type="EMBL" id="CP031037">
    <property type="protein sequence ID" value="QDZ20572.1"/>
    <property type="molecule type" value="Genomic_DNA"/>
</dbReference>
<dbReference type="Proteomes" id="UP000316726">
    <property type="component" value="Chromosome 4"/>
</dbReference>
<feature type="chain" id="PRO_5023021677" evidence="1">
    <location>
        <begin position="30"/>
        <end position="279"/>
    </location>
</feature>
<gene>
    <name evidence="2" type="ORF">A3770_04p30900</name>
</gene>
<evidence type="ECO:0000313" key="2">
    <source>
        <dbReference type="EMBL" id="QDZ20572.1"/>
    </source>
</evidence>
<dbReference type="AlphaFoldDB" id="A0A5B8MMI6"/>
<keyword evidence="3" id="KW-1185">Reference proteome</keyword>
<evidence type="ECO:0000256" key="1">
    <source>
        <dbReference type="SAM" id="SignalP"/>
    </source>
</evidence>
<evidence type="ECO:0000313" key="3">
    <source>
        <dbReference type="Proteomes" id="UP000316726"/>
    </source>
</evidence>
<dbReference type="STRING" id="1764295.A0A5B8MMI6"/>
<feature type="signal peptide" evidence="1">
    <location>
        <begin position="1"/>
        <end position="29"/>
    </location>
</feature>
<reference evidence="2 3" key="1">
    <citation type="submission" date="2018-07" db="EMBL/GenBank/DDBJ databases">
        <title>The complete nuclear genome of the prasinophyte Chloropicon primus (CCMP1205).</title>
        <authorList>
            <person name="Pombert J.-F."/>
            <person name="Otis C."/>
            <person name="Turmel M."/>
            <person name="Lemieux C."/>
        </authorList>
    </citation>
    <scope>NUCLEOTIDE SEQUENCE [LARGE SCALE GENOMIC DNA]</scope>
    <source>
        <strain evidence="2 3">CCMP1205</strain>
    </source>
</reference>